<proteinExistence type="predicted"/>
<reference evidence="2" key="1">
    <citation type="journal article" date="2023" name="Front. Plant Sci.">
        <title>Chromosomal-level genome assembly of Melastoma candidum provides insights into trichome evolution.</title>
        <authorList>
            <person name="Zhong Y."/>
            <person name="Wu W."/>
            <person name="Sun C."/>
            <person name="Zou P."/>
            <person name="Liu Y."/>
            <person name="Dai S."/>
            <person name="Zhou R."/>
        </authorList>
    </citation>
    <scope>NUCLEOTIDE SEQUENCE [LARGE SCALE GENOMIC DNA]</scope>
</reference>
<keyword evidence="2" id="KW-1185">Reference proteome</keyword>
<sequence length="179" mass="19276">MLRTEIHGASGITLEVALDSVLSPEALGDGHPLILSGVTEAIDGRSSSSGTFSPDSGALFLDSDEVHADVSPSDDLPSGVELLWSSREQSQQTDGVVQVDIVAGSSDLPSDTSSDTSSWESRRRGRRMFWDVISRHGSRGQVMIFLMIGLRKDISEVDFADLNVVAGHELRYGIDFDLV</sequence>
<dbReference type="EMBL" id="CM042883">
    <property type="protein sequence ID" value="KAI4377191.1"/>
    <property type="molecule type" value="Genomic_DNA"/>
</dbReference>
<accession>A0ACB9RDG7</accession>
<comment type="caution">
    <text evidence="1">The sequence shown here is derived from an EMBL/GenBank/DDBJ whole genome shotgun (WGS) entry which is preliminary data.</text>
</comment>
<gene>
    <name evidence="1" type="ORF">MLD38_014862</name>
</gene>
<evidence type="ECO:0000313" key="1">
    <source>
        <dbReference type="EMBL" id="KAI4377191.1"/>
    </source>
</evidence>
<evidence type="ECO:0000313" key="2">
    <source>
        <dbReference type="Proteomes" id="UP001057402"/>
    </source>
</evidence>
<dbReference type="Proteomes" id="UP001057402">
    <property type="component" value="Chromosome 4"/>
</dbReference>
<organism evidence="1 2">
    <name type="scientific">Melastoma candidum</name>
    <dbReference type="NCBI Taxonomy" id="119954"/>
    <lineage>
        <taxon>Eukaryota</taxon>
        <taxon>Viridiplantae</taxon>
        <taxon>Streptophyta</taxon>
        <taxon>Embryophyta</taxon>
        <taxon>Tracheophyta</taxon>
        <taxon>Spermatophyta</taxon>
        <taxon>Magnoliopsida</taxon>
        <taxon>eudicotyledons</taxon>
        <taxon>Gunneridae</taxon>
        <taxon>Pentapetalae</taxon>
        <taxon>rosids</taxon>
        <taxon>malvids</taxon>
        <taxon>Myrtales</taxon>
        <taxon>Melastomataceae</taxon>
        <taxon>Melastomatoideae</taxon>
        <taxon>Melastomateae</taxon>
        <taxon>Melastoma</taxon>
    </lineage>
</organism>
<protein>
    <submittedName>
        <fullName evidence="1">Uncharacterized protein</fullName>
    </submittedName>
</protein>
<name>A0ACB9RDG7_9MYRT</name>